<dbReference type="AlphaFoldDB" id="A0A1L3LS82"/>
<dbReference type="KEGG" id="same:SAMCFNEI73_Ch3700"/>
<organism evidence="2 3">
    <name type="scientific">Sinorhizobium americanum</name>
    <dbReference type="NCBI Taxonomy" id="194963"/>
    <lineage>
        <taxon>Bacteria</taxon>
        <taxon>Pseudomonadati</taxon>
        <taxon>Pseudomonadota</taxon>
        <taxon>Alphaproteobacteria</taxon>
        <taxon>Hyphomicrobiales</taxon>
        <taxon>Rhizobiaceae</taxon>
        <taxon>Sinorhizobium/Ensifer group</taxon>
        <taxon>Sinorhizobium</taxon>
    </lineage>
</organism>
<evidence type="ECO:0000256" key="1">
    <source>
        <dbReference type="SAM" id="MobiDB-lite"/>
    </source>
</evidence>
<accession>A0A1L3LS82</accession>
<keyword evidence="3" id="KW-1185">Reference proteome</keyword>
<gene>
    <name evidence="2" type="ORF">SAMCFNEI73_Ch3700</name>
</gene>
<evidence type="ECO:0000313" key="2">
    <source>
        <dbReference type="EMBL" id="APG92949.1"/>
    </source>
</evidence>
<name>A0A1L3LS82_9HYPH</name>
<feature type="region of interest" description="Disordered" evidence="1">
    <location>
        <begin position="1"/>
        <end position="61"/>
    </location>
</feature>
<feature type="compositionally biased region" description="Basic and acidic residues" evidence="1">
    <location>
        <begin position="19"/>
        <end position="31"/>
    </location>
</feature>
<proteinExistence type="predicted"/>
<sequence>MEAEPRGSSARVLSPAGPGRERRPETSDGFRRGFGRCFANERERASLPGMGRQAQRSDGRTVRSHLVSSFAAALTGFSTRVKPPARPRLELAAALIPLCARSPH</sequence>
<protein>
    <submittedName>
        <fullName evidence="2">Uncharacterized protein</fullName>
    </submittedName>
</protein>
<reference evidence="2 3" key="1">
    <citation type="submission" date="2015-10" db="EMBL/GenBank/DDBJ databases">
        <title>Genomic differences between typical nodule nitrogen-fixing rhizobial strains and those coming from bean seeds.</title>
        <authorList>
            <person name="Peralta H."/>
            <person name="Aguilar-Vera A."/>
            <person name="Diaz R."/>
            <person name="Mora Y."/>
            <person name="Martinez-Batallar G."/>
            <person name="Salazar E."/>
            <person name="Vargas-Lagunas C."/>
            <person name="Encarnacion S."/>
            <person name="Girard L."/>
            <person name="Mora J."/>
        </authorList>
    </citation>
    <scope>NUCLEOTIDE SEQUENCE [LARGE SCALE GENOMIC DNA]</scope>
    <source>
        <strain evidence="2 3">CFNEI 73</strain>
    </source>
</reference>
<dbReference type="EMBL" id="CP013107">
    <property type="protein sequence ID" value="APG92949.1"/>
    <property type="molecule type" value="Genomic_DNA"/>
</dbReference>
<dbReference type="Proteomes" id="UP000182306">
    <property type="component" value="Chromosome"/>
</dbReference>
<evidence type="ECO:0000313" key="3">
    <source>
        <dbReference type="Proteomes" id="UP000182306"/>
    </source>
</evidence>